<dbReference type="PROSITE" id="PS51272">
    <property type="entry name" value="SLH"/>
    <property type="match status" value="3"/>
</dbReference>
<dbReference type="Pfam" id="PF09136">
    <property type="entry name" value="Glucodextran_B"/>
    <property type="match status" value="2"/>
</dbReference>
<dbReference type="AlphaFoldDB" id="A0A6C0FNR2"/>
<dbReference type="KEGG" id="plyc:GXP70_01260"/>
<keyword evidence="1" id="KW-0732">Signal</keyword>
<dbReference type="PANTHER" id="PTHR43308:SF5">
    <property type="entry name" value="S-LAYER PROTEIN _ PEPTIDOGLYCAN ENDO-BETA-N-ACETYLGLUCOSAMINIDASE"/>
    <property type="match status" value="1"/>
</dbReference>
<dbReference type="InterPro" id="IPR013783">
    <property type="entry name" value="Ig-like_fold"/>
</dbReference>
<dbReference type="Proteomes" id="UP000476064">
    <property type="component" value="Chromosome"/>
</dbReference>
<reference evidence="3 4" key="1">
    <citation type="submission" date="2020-01" db="EMBL/GenBank/DDBJ databases">
        <title>Paenibacillus sp. nov., isolated from tomato rhizosphere.</title>
        <authorList>
            <person name="Weon H.-Y."/>
            <person name="Lee S.A."/>
        </authorList>
    </citation>
    <scope>NUCLEOTIDE SEQUENCE [LARGE SCALE GENOMIC DNA]</scope>
    <source>
        <strain evidence="3 4">12200R-189</strain>
    </source>
</reference>
<dbReference type="InterPro" id="IPR001119">
    <property type="entry name" value="SLH_dom"/>
</dbReference>
<proteinExistence type="predicted"/>
<feature type="domain" description="SLH" evidence="2">
    <location>
        <begin position="91"/>
        <end position="154"/>
    </location>
</feature>
<dbReference type="EMBL" id="CP048209">
    <property type="protein sequence ID" value="QHT58738.1"/>
    <property type="molecule type" value="Genomic_DNA"/>
</dbReference>
<accession>A0A6C0FNR2</accession>
<protein>
    <submittedName>
        <fullName evidence="3">S-layer homology domain-containing protein</fullName>
    </submittedName>
</protein>
<evidence type="ECO:0000259" key="2">
    <source>
        <dbReference type="PROSITE" id="PS51272"/>
    </source>
</evidence>
<evidence type="ECO:0000313" key="3">
    <source>
        <dbReference type="EMBL" id="QHT58738.1"/>
    </source>
</evidence>
<gene>
    <name evidence="3" type="ORF">GXP70_01260</name>
</gene>
<keyword evidence="4" id="KW-1185">Reference proteome</keyword>
<evidence type="ECO:0000313" key="4">
    <source>
        <dbReference type="Proteomes" id="UP000476064"/>
    </source>
</evidence>
<feature type="signal peptide" evidence="1">
    <location>
        <begin position="1"/>
        <end position="25"/>
    </location>
</feature>
<feature type="domain" description="SLH" evidence="2">
    <location>
        <begin position="157"/>
        <end position="220"/>
    </location>
</feature>
<dbReference type="InterPro" id="IPR051465">
    <property type="entry name" value="Cell_Envelope_Struct_Comp"/>
</dbReference>
<feature type="chain" id="PRO_5025396218" evidence="1">
    <location>
        <begin position="26"/>
        <end position="630"/>
    </location>
</feature>
<dbReference type="Pfam" id="PF00395">
    <property type="entry name" value="SLH"/>
    <property type="match status" value="2"/>
</dbReference>
<dbReference type="Gene3D" id="2.60.40.10">
    <property type="entry name" value="Immunoglobulins"/>
    <property type="match status" value="5"/>
</dbReference>
<dbReference type="PANTHER" id="PTHR43308">
    <property type="entry name" value="OUTER MEMBRANE PROTEIN ALPHA-RELATED"/>
    <property type="match status" value="1"/>
</dbReference>
<sequence>MKKWKTTIVTAFLAVLLMIPAVAYADNAPDFTDVDGTYWAKDAIDSLVQLGVVKGFEDNTFKPGQPVTREQFAQLIAQAFYLDLPGKDAPQTFRDVSSTRWSFQAVEAAKDFLTGYYPPNGKAFFDPAAKATREDVAVALVKTMNYQPDDLENPSILDRFYDGDDVSPNLRTYVGIAIQEKLMSGYENNTIKPGSPVTRAEAAALIYRVIKGASSDGQAALELNVDAPETTTSPTFYITGDVTKGAKVFINSKQVDVVQGQFRVGVQLEEEGTYTYTISARMAGGKTETVNKKVVFEKGAPTLEVSGVPEQSDKQTINVSWKVKDANDSYPTVYLNGKEQSQYSSSASVELVEGDNVIIVKAENAAGKTTEVVKHVTFNVGGPTLNVGDLPETTDKETVTVTWTTSDKNDSYPDVYVNDVQQSTYSNSTTVKLKEGSNTIVVKATNELGKSTKVTKTVTFNPGTSTLKVGDLPETTDKDSVALTWTISDTNDSSPTVFVNGEEQSYYSNSKTFALQPGANTITVRAVNKLGKATEITKTVTFNPPAPTLTLIHAPETASANKVTVSWTVSDKNDSGPVVYVGEEQQSYYTNSTTLNLNEGTNTFKLSATNKYGKTTEVTYTVTYAPAATS</sequence>
<organism evidence="3 4">
    <name type="scientific">Paenibacillus lycopersici</name>
    <dbReference type="NCBI Taxonomy" id="2704462"/>
    <lineage>
        <taxon>Bacteria</taxon>
        <taxon>Bacillati</taxon>
        <taxon>Bacillota</taxon>
        <taxon>Bacilli</taxon>
        <taxon>Bacillales</taxon>
        <taxon>Paenibacillaceae</taxon>
        <taxon>Paenibacillus</taxon>
    </lineage>
</organism>
<dbReference type="RefSeq" id="WP_162354808.1">
    <property type="nucleotide sequence ID" value="NZ_CP048209.1"/>
</dbReference>
<evidence type="ECO:0000256" key="1">
    <source>
        <dbReference type="SAM" id="SignalP"/>
    </source>
</evidence>
<name>A0A6C0FNR2_9BACL</name>
<feature type="domain" description="SLH" evidence="2">
    <location>
        <begin position="27"/>
        <end position="90"/>
    </location>
</feature>